<dbReference type="RefSeq" id="WP_162844739.1">
    <property type="nucleotide sequence ID" value="NZ_FOIR01000002.1"/>
</dbReference>
<dbReference type="Proteomes" id="UP000199437">
    <property type="component" value="Unassembled WGS sequence"/>
</dbReference>
<dbReference type="Pfam" id="PF07715">
    <property type="entry name" value="Plug"/>
    <property type="match status" value="1"/>
</dbReference>
<evidence type="ECO:0000256" key="2">
    <source>
        <dbReference type="ARBA" id="ARBA00022448"/>
    </source>
</evidence>
<keyword evidence="4 8" id="KW-0812">Transmembrane</keyword>
<evidence type="ECO:0000256" key="9">
    <source>
        <dbReference type="SAM" id="Coils"/>
    </source>
</evidence>
<organism evidence="12 13">
    <name type="scientific">Roseivirga pacifica</name>
    <dbReference type="NCBI Taxonomy" id="1267423"/>
    <lineage>
        <taxon>Bacteria</taxon>
        <taxon>Pseudomonadati</taxon>
        <taxon>Bacteroidota</taxon>
        <taxon>Cytophagia</taxon>
        <taxon>Cytophagales</taxon>
        <taxon>Roseivirgaceae</taxon>
        <taxon>Roseivirga</taxon>
    </lineage>
</organism>
<dbReference type="GO" id="GO:0015344">
    <property type="term" value="F:siderophore uptake transmembrane transporter activity"/>
    <property type="evidence" value="ECO:0007669"/>
    <property type="project" value="TreeGrafter"/>
</dbReference>
<dbReference type="InterPro" id="IPR012910">
    <property type="entry name" value="Plug_dom"/>
</dbReference>
<evidence type="ECO:0000313" key="13">
    <source>
        <dbReference type="Proteomes" id="UP000199437"/>
    </source>
</evidence>
<evidence type="ECO:0000256" key="5">
    <source>
        <dbReference type="ARBA" id="ARBA00022729"/>
    </source>
</evidence>
<evidence type="ECO:0000256" key="1">
    <source>
        <dbReference type="ARBA" id="ARBA00004571"/>
    </source>
</evidence>
<evidence type="ECO:0000256" key="10">
    <source>
        <dbReference type="SAM" id="SignalP"/>
    </source>
</evidence>
<keyword evidence="7 8" id="KW-0998">Cell outer membrane</keyword>
<keyword evidence="12" id="KW-0675">Receptor</keyword>
<dbReference type="GO" id="GO:0044718">
    <property type="term" value="P:siderophore transmembrane transport"/>
    <property type="evidence" value="ECO:0007669"/>
    <property type="project" value="TreeGrafter"/>
</dbReference>
<evidence type="ECO:0000256" key="3">
    <source>
        <dbReference type="ARBA" id="ARBA00022452"/>
    </source>
</evidence>
<keyword evidence="13" id="KW-1185">Reference proteome</keyword>
<keyword evidence="9" id="KW-0175">Coiled coil</keyword>
<accession>A0A1I0QEW7</accession>
<sequence>MQRTLLVLGLTMLCFAVSAQQKFTLNGYVRAASSGEELIGVTVYVKEQANGVISNPYGFYSLTLPEGQYTVLYSYIGFKTKEQIITLDKNTELNVELEDEFTDLEEVVVTSERQDVNVVGIQMSKNELNVEQVKKLPALFGEPDIIKTVQMMPGVISAGEGTSSFFVRGGSADQNLILIDEAPVYDPSHLFGLFSVFNADVIKDSELYKGGIPARFGGRLSSILEVRTKDGNNKEFGGEAGIGTLASSVMVEGPIKKDVSSYIISARRSYVDLFLKAANQDNLVHFYDINAKMNWRANNNNRFFLSLYAGRDKFSFGDDFGFNWGNKTATFRWNHLFSDKLFSNTSLVASKFDYGLGSENQVDAFDWDSSLTEYTLKEDLNFFFNPRLSLDFGYHVTYRVFEAGNIESGAESIFSDTKLPSEYALDHSLYAGMEHQISDKLSLQYGARLSVFQSIGKQTVYEYADPQDNINPVRVDSTTYGAFENIKTYVNLEPRFAARYLLTSATSLKASYNRMVQNTHLVSSGTVPVPFNTWVPSSVYLKPQLADQFALGYFHDLQNNAYSISFETFYKRFQNVTDFADNAQIFFNEDLVTEFRQGKSEAYGAEVMVQKKEGKLTGFVSYTWSRVERTVPGVNLGKSFLANHDRRHSLNVVATYDYSDKWVFGGSFTYATGRPITLPTGSYEYGDGYLPDVITERNGYKLPDFNRMDLSATLYPRKNADRNYKTSWVFSLYNVYSRKNPFTIYTQVKQDDDGNVIGDGTEKEARLIYLFPILPSVTFNIEF</sequence>
<gene>
    <name evidence="12" type="ORF">SAMN05216290_2268</name>
</gene>
<evidence type="ECO:0000256" key="6">
    <source>
        <dbReference type="ARBA" id="ARBA00023136"/>
    </source>
</evidence>
<feature type="domain" description="TonB-dependent receptor plug" evidence="11">
    <location>
        <begin position="143"/>
        <end position="219"/>
    </location>
</feature>
<dbReference type="Pfam" id="PF13715">
    <property type="entry name" value="CarbopepD_reg_2"/>
    <property type="match status" value="1"/>
</dbReference>
<dbReference type="InterPro" id="IPR037066">
    <property type="entry name" value="Plug_dom_sf"/>
</dbReference>
<dbReference type="InterPro" id="IPR039426">
    <property type="entry name" value="TonB-dep_rcpt-like"/>
</dbReference>
<evidence type="ECO:0000256" key="4">
    <source>
        <dbReference type="ARBA" id="ARBA00022692"/>
    </source>
</evidence>
<dbReference type="SUPFAM" id="SSF49464">
    <property type="entry name" value="Carboxypeptidase regulatory domain-like"/>
    <property type="match status" value="1"/>
</dbReference>
<protein>
    <submittedName>
        <fullName evidence="12">TonB-dependent Receptor Plug Domain</fullName>
    </submittedName>
</protein>
<dbReference type="SUPFAM" id="SSF56935">
    <property type="entry name" value="Porins"/>
    <property type="match status" value="1"/>
</dbReference>
<dbReference type="Gene3D" id="2.170.130.10">
    <property type="entry name" value="TonB-dependent receptor, plug domain"/>
    <property type="match status" value="1"/>
</dbReference>
<dbReference type="PANTHER" id="PTHR30069">
    <property type="entry name" value="TONB-DEPENDENT OUTER MEMBRANE RECEPTOR"/>
    <property type="match status" value="1"/>
</dbReference>
<dbReference type="InterPro" id="IPR036942">
    <property type="entry name" value="Beta-barrel_TonB_sf"/>
</dbReference>
<dbReference type="AlphaFoldDB" id="A0A1I0QEW7"/>
<keyword evidence="2 8" id="KW-0813">Transport</keyword>
<comment type="subcellular location">
    <subcellularLocation>
        <location evidence="1 8">Cell outer membrane</location>
        <topology evidence="1 8">Multi-pass membrane protein</topology>
    </subcellularLocation>
</comment>
<name>A0A1I0QEW7_9BACT</name>
<feature type="signal peptide" evidence="10">
    <location>
        <begin position="1"/>
        <end position="19"/>
    </location>
</feature>
<dbReference type="InterPro" id="IPR008969">
    <property type="entry name" value="CarboxyPept-like_regulatory"/>
</dbReference>
<keyword evidence="6 8" id="KW-0472">Membrane</keyword>
<evidence type="ECO:0000256" key="7">
    <source>
        <dbReference type="ARBA" id="ARBA00023237"/>
    </source>
</evidence>
<feature type="chain" id="PRO_5011497969" evidence="10">
    <location>
        <begin position="20"/>
        <end position="783"/>
    </location>
</feature>
<feature type="coiled-coil region" evidence="9">
    <location>
        <begin position="87"/>
        <end position="114"/>
    </location>
</feature>
<dbReference type="PANTHER" id="PTHR30069:SF29">
    <property type="entry name" value="HEMOGLOBIN AND HEMOGLOBIN-HAPTOGLOBIN-BINDING PROTEIN 1-RELATED"/>
    <property type="match status" value="1"/>
</dbReference>
<evidence type="ECO:0000256" key="8">
    <source>
        <dbReference type="PROSITE-ProRule" id="PRU01360"/>
    </source>
</evidence>
<keyword evidence="3 8" id="KW-1134">Transmembrane beta strand</keyword>
<reference evidence="13" key="1">
    <citation type="submission" date="2016-10" db="EMBL/GenBank/DDBJ databases">
        <authorList>
            <person name="Varghese N."/>
            <person name="Submissions S."/>
        </authorList>
    </citation>
    <scope>NUCLEOTIDE SEQUENCE [LARGE SCALE GENOMIC DNA]</scope>
    <source>
        <strain evidence="13">CGMCC 1.12402</strain>
    </source>
</reference>
<dbReference type="Gene3D" id="2.40.170.20">
    <property type="entry name" value="TonB-dependent receptor, beta-barrel domain"/>
    <property type="match status" value="1"/>
</dbReference>
<proteinExistence type="inferred from homology"/>
<keyword evidence="5 10" id="KW-0732">Signal</keyword>
<dbReference type="STRING" id="1267423.SAMN05216290_2268"/>
<dbReference type="GO" id="GO:0009279">
    <property type="term" value="C:cell outer membrane"/>
    <property type="evidence" value="ECO:0007669"/>
    <property type="project" value="UniProtKB-SubCell"/>
</dbReference>
<dbReference type="EMBL" id="FOIR01000002">
    <property type="protein sequence ID" value="SEW25554.1"/>
    <property type="molecule type" value="Genomic_DNA"/>
</dbReference>
<dbReference type="PROSITE" id="PS52016">
    <property type="entry name" value="TONB_DEPENDENT_REC_3"/>
    <property type="match status" value="1"/>
</dbReference>
<comment type="similarity">
    <text evidence="8">Belongs to the TonB-dependent receptor family.</text>
</comment>
<dbReference type="Gene3D" id="2.60.40.1120">
    <property type="entry name" value="Carboxypeptidase-like, regulatory domain"/>
    <property type="match status" value="1"/>
</dbReference>
<dbReference type="GeneID" id="99986973"/>
<evidence type="ECO:0000259" key="11">
    <source>
        <dbReference type="Pfam" id="PF07715"/>
    </source>
</evidence>
<evidence type="ECO:0000313" key="12">
    <source>
        <dbReference type="EMBL" id="SEW25554.1"/>
    </source>
</evidence>